<dbReference type="InterPro" id="IPR012337">
    <property type="entry name" value="RNaseH-like_sf"/>
</dbReference>
<dbReference type="NCBIfam" id="TIGR01388">
    <property type="entry name" value="rnd"/>
    <property type="match status" value="1"/>
</dbReference>
<evidence type="ECO:0000256" key="4">
    <source>
        <dbReference type="ARBA" id="ARBA00022801"/>
    </source>
</evidence>
<evidence type="ECO:0000256" key="6">
    <source>
        <dbReference type="HAMAP-Rule" id="MF_01899"/>
    </source>
</evidence>
<name>A0ABT3MPG8_9GAMM</name>
<proteinExistence type="inferred from homology"/>
<dbReference type="HAMAP" id="MF_01899">
    <property type="entry name" value="RNase_D"/>
    <property type="match status" value="1"/>
</dbReference>
<organism evidence="8 9">
    <name type="scientific">Endozoicomonas gorgoniicola</name>
    <dbReference type="NCBI Taxonomy" id="1234144"/>
    <lineage>
        <taxon>Bacteria</taxon>
        <taxon>Pseudomonadati</taxon>
        <taxon>Pseudomonadota</taxon>
        <taxon>Gammaproteobacteria</taxon>
        <taxon>Oceanospirillales</taxon>
        <taxon>Endozoicomonadaceae</taxon>
        <taxon>Endozoicomonas</taxon>
    </lineage>
</organism>
<dbReference type="SMART" id="SM00341">
    <property type="entry name" value="HRDC"/>
    <property type="match status" value="1"/>
</dbReference>
<evidence type="ECO:0000313" key="9">
    <source>
        <dbReference type="Proteomes" id="UP001209854"/>
    </source>
</evidence>
<dbReference type="InterPro" id="IPR044876">
    <property type="entry name" value="HRDC_dom_sf"/>
</dbReference>
<keyword evidence="4 6" id="KW-0378">Hydrolase</keyword>
<dbReference type="PANTHER" id="PTHR47649:SF1">
    <property type="entry name" value="RIBONUCLEASE D"/>
    <property type="match status" value="1"/>
</dbReference>
<dbReference type="SUPFAM" id="SSF53098">
    <property type="entry name" value="Ribonuclease H-like"/>
    <property type="match status" value="1"/>
</dbReference>
<accession>A0ABT3MPG8</accession>
<comment type="caution">
    <text evidence="8">The sequence shown here is derived from an EMBL/GenBank/DDBJ whole genome shotgun (WGS) entry which is preliminary data.</text>
</comment>
<dbReference type="EC" id="3.1.13.5" evidence="6"/>
<evidence type="ECO:0000256" key="2">
    <source>
        <dbReference type="ARBA" id="ARBA00022694"/>
    </source>
</evidence>
<dbReference type="Pfam" id="PF01612">
    <property type="entry name" value="DNA_pol_A_exo1"/>
    <property type="match status" value="1"/>
</dbReference>
<comment type="catalytic activity">
    <reaction evidence="6">
        <text>Exonucleolytic cleavage that removes extra residues from the 3'-terminus of tRNA to produce 5'-mononucleotides.</text>
        <dbReference type="EC" id="3.1.13.5"/>
    </reaction>
</comment>
<gene>
    <name evidence="6 8" type="primary">rnd</name>
    <name evidence="8" type="ORF">NX722_01160</name>
</gene>
<dbReference type="InterPro" id="IPR010997">
    <property type="entry name" value="HRDC-like_sf"/>
</dbReference>
<feature type="domain" description="HRDC" evidence="7">
    <location>
        <begin position="214"/>
        <end position="294"/>
    </location>
</feature>
<dbReference type="InterPro" id="IPR036397">
    <property type="entry name" value="RNaseH_sf"/>
</dbReference>
<evidence type="ECO:0000256" key="1">
    <source>
        <dbReference type="ARBA" id="ARBA00022490"/>
    </source>
</evidence>
<comment type="cofactor">
    <cofactor evidence="6">
        <name>a divalent metal cation</name>
        <dbReference type="ChEBI" id="CHEBI:60240"/>
    </cofactor>
</comment>
<dbReference type="Gene3D" id="3.30.420.10">
    <property type="entry name" value="Ribonuclease H-like superfamily/Ribonuclease H"/>
    <property type="match status" value="1"/>
</dbReference>
<keyword evidence="9" id="KW-1185">Reference proteome</keyword>
<reference evidence="8 9" key="1">
    <citation type="submission" date="2022-10" db="EMBL/GenBank/DDBJ databases">
        <title>High-quality genome sequences of two octocoral-associated bacteria, Endozoicomonas euniceicola EF212 and Endozoicomonas gorgoniicola PS125.</title>
        <authorList>
            <person name="Chiou Y.-J."/>
            <person name="Chen Y.-H."/>
        </authorList>
    </citation>
    <scope>NUCLEOTIDE SEQUENCE [LARGE SCALE GENOMIC DNA]</scope>
    <source>
        <strain evidence="8 9">PS125</strain>
    </source>
</reference>
<dbReference type="GO" id="GO:0033890">
    <property type="term" value="F:ribonuclease D activity"/>
    <property type="evidence" value="ECO:0007669"/>
    <property type="project" value="UniProtKB-EC"/>
</dbReference>
<evidence type="ECO:0000256" key="3">
    <source>
        <dbReference type="ARBA" id="ARBA00022722"/>
    </source>
</evidence>
<keyword evidence="3 6" id="KW-0540">Nuclease</keyword>
<protein>
    <recommendedName>
        <fullName evidence="6">Ribonuclease D</fullName>
        <shortName evidence="6">RNase D</shortName>
        <ecNumber evidence="6">3.1.13.5</ecNumber>
    </recommendedName>
</protein>
<dbReference type="PROSITE" id="PS50967">
    <property type="entry name" value="HRDC"/>
    <property type="match status" value="1"/>
</dbReference>
<dbReference type="CDD" id="cd06142">
    <property type="entry name" value="RNaseD_exo"/>
    <property type="match status" value="1"/>
</dbReference>
<dbReference type="SMART" id="SM00474">
    <property type="entry name" value="35EXOc"/>
    <property type="match status" value="1"/>
</dbReference>
<keyword evidence="5 6" id="KW-0269">Exonuclease</keyword>
<comment type="similarity">
    <text evidence="6">Belongs to the RNase D family.</text>
</comment>
<dbReference type="RefSeq" id="WP_262566333.1">
    <property type="nucleotide sequence ID" value="NZ_JAPFCC010000001.1"/>
</dbReference>
<dbReference type="Pfam" id="PF00570">
    <property type="entry name" value="HRDC"/>
    <property type="match status" value="1"/>
</dbReference>
<evidence type="ECO:0000256" key="5">
    <source>
        <dbReference type="ARBA" id="ARBA00022839"/>
    </source>
</evidence>
<evidence type="ECO:0000259" key="7">
    <source>
        <dbReference type="PROSITE" id="PS50967"/>
    </source>
</evidence>
<dbReference type="InterPro" id="IPR051086">
    <property type="entry name" value="RNase_D-like"/>
</dbReference>
<keyword evidence="2 6" id="KW-0819">tRNA processing</keyword>
<dbReference type="EMBL" id="JAPFCC010000001">
    <property type="protein sequence ID" value="MCW7551270.1"/>
    <property type="molecule type" value="Genomic_DNA"/>
</dbReference>
<comment type="subcellular location">
    <subcellularLocation>
        <location evidence="6">Cytoplasm</location>
    </subcellularLocation>
</comment>
<sequence length="378" mass="43302">MPVSHPDPIWVTDNDTLATYCTQWLKLDAIALDTEFIRTDTFYPRPGLIQLGTGQDVFLLDPLKIDNWQPFARLLGSGQVVKVLHACSEDIEVFCILTGDKPAAIFDTQLAASYAGLGHSLGYQNLLKTLLDIDLPKDATRSDWLQRPLTDSQVSYAVLDVVHLLEVYHLLKQRLQPVPHWNWLLEDCASLSTGDLYPKPEEQWKEVKRAWQLRPKQLCILKALAEYREREARRSNVTRNRVIPKGSLWPLARYMPDNIRSLSAIQDMRHSVVRHYGEEILSLIKMASELPGEQHPEPLPAPLPKAAKEHGKRVKRYTSQKAEELNLPVELLMLGKILTPMLRSRLEHGLFKLPEQLQGWRRTVFAEPLVEQLNQPEQ</sequence>
<comment type="function">
    <text evidence="6">Exonuclease involved in the 3' processing of various precursor tRNAs. Initiates hydrolysis at the 3'-terminus of an RNA molecule and releases 5'-mononucleotides.</text>
</comment>
<dbReference type="InterPro" id="IPR006292">
    <property type="entry name" value="RNase_D"/>
</dbReference>
<evidence type="ECO:0000313" key="8">
    <source>
        <dbReference type="EMBL" id="MCW7551270.1"/>
    </source>
</evidence>
<dbReference type="Gene3D" id="1.10.150.80">
    <property type="entry name" value="HRDC domain"/>
    <property type="match status" value="2"/>
</dbReference>
<dbReference type="Proteomes" id="UP001209854">
    <property type="component" value="Unassembled WGS sequence"/>
</dbReference>
<dbReference type="SUPFAM" id="SSF47819">
    <property type="entry name" value="HRDC-like"/>
    <property type="match status" value="2"/>
</dbReference>
<keyword evidence="1 6" id="KW-0963">Cytoplasm</keyword>
<dbReference type="InterPro" id="IPR002121">
    <property type="entry name" value="HRDC_dom"/>
</dbReference>
<dbReference type="InterPro" id="IPR002562">
    <property type="entry name" value="3'-5'_exonuclease_dom"/>
</dbReference>
<dbReference type="PANTHER" id="PTHR47649">
    <property type="entry name" value="RIBONUCLEASE D"/>
    <property type="match status" value="1"/>
</dbReference>